<dbReference type="SUPFAM" id="SSF52540">
    <property type="entry name" value="P-loop containing nucleoside triphosphate hydrolases"/>
    <property type="match status" value="1"/>
</dbReference>
<feature type="region of interest" description="Disordered" evidence="1">
    <location>
        <begin position="133"/>
        <end position="162"/>
    </location>
</feature>
<dbReference type="GO" id="GO:0015421">
    <property type="term" value="F:ABC-type oligopeptide transporter activity"/>
    <property type="evidence" value="ECO:0007669"/>
    <property type="project" value="TreeGrafter"/>
</dbReference>
<organism evidence="2 3">
    <name type="scientific">Fistulina hepatica ATCC 64428</name>
    <dbReference type="NCBI Taxonomy" id="1128425"/>
    <lineage>
        <taxon>Eukaryota</taxon>
        <taxon>Fungi</taxon>
        <taxon>Dikarya</taxon>
        <taxon>Basidiomycota</taxon>
        <taxon>Agaricomycotina</taxon>
        <taxon>Agaricomycetes</taxon>
        <taxon>Agaricomycetidae</taxon>
        <taxon>Agaricales</taxon>
        <taxon>Fistulinaceae</taxon>
        <taxon>Fistulina</taxon>
    </lineage>
</organism>
<proteinExistence type="predicted"/>
<dbReference type="Gene3D" id="3.40.50.300">
    <property type="entry name" value="P-loop containing nucleotide triphosphate hydrolases"/>
    <property type="match status" value="1"/>
</dbReference>
<sequence>MASDRLIILELTVRLSGSGPKLRAAMRCGCRSQTASGLGIYFASGRAPGVQRKPSALPAVFVATPSHPATVSGKPAQTPSSATADPSFMGRLGIRRAAGFAAPAIVSMALSRPIDTPPCLDITPILQTAIEGRHKPKKKKKLPVTRGAYTSRAAQPRRSSMHLDQAGVASSLLLRRFYDPTADWSGVSGSQERTLFNTTIQENVEHGLADTQHERLSGEERFKMVKHAFKIANADVFVSKLPNGYNTVLGERAALLSGEPKQRIAIARTIVADYGGDKRCRHAE</sequence>
<name>A0A0D7AD25_9AGAR</name>
<evidence type="ECO:0000256" key="1">
    <source>
        <dbReference type="SAM" id="MobiDB-lite"/>
    </source>
</evidence>
<evidence type="ECO:0000313" key="3">
    <source>
        <dbReference type="Proteomes" id="UP000054144"/>
    </source>
</evidence>
<accession>A0A0D7AD25</accession>
<dbReference type="OrthoDB" id="6500128at2759"/>
<dbReference type="InterPro" id="IPR027417">
    <property type="entry name" value="P-loop_NTPase"/>
</dbReference>
<evidence type="ECO:0008006" key="4">
    <source>
        <dbReference type="Google" id="ProtNLM"/>
    </source>
</evidence>
<keyword evidence="3" id="KW-1185">Reference proteome</keyword>
<dbReference type="InterPro" id="IPR039421">
    <property type="entry name" value="Type_1_exporter"/>
</dbReference>
<evidence type="ECO:0000313" key="2">
    <source>
        <dbReference type="EMBL" id="KIY48887.1"/>
    </source>
</evidence>
<dbReference type="AlphaFoldDB" id="A0A0D7AD25"/>
<dbReference type="PANTHER" id="PTHR43394">
    <property type="entry name" value="ATP-DEPENDENT PERMEASE MDL1, MITOCHONDRIAL"/>
    <property type="match status" value="1"/>
</dbReference>
<dbReference type="Proteomes" id="UP000054144">
    <property type="component" value="Unassembled WGS sequence"/>
</dbReference>
<gene>
    <name evidence="2" type="ORF">FISHEDRAFT_73220</name>
</gene>
<dbReference type="PANTHER" id="PTHR43394:SF1">
    <property type="entry name" value="ATP-BINDING CASSETTE SUB-FAMILY B MEMBER 10, MITOCHONDRIAL"/>
    <property type="match status" value="1"/>
</dbReference>
<dbReference type="EMBL" id="KN881805">
    <property type="protein sequence ID" value="KIY48887.1"/>
    <property type="molecule type" value="Genomic_DNA"/>
</dbReference>
<feature type="compositionally biased region" description="Basic residues" evidence="1">
    <location>
        <begin position="134"/>
        <end position="143"/>
    </location>
</feature>
<protein>
    <recommendedName>
        <fullName evidence="4">ABC transporter domain-containing protein</fullName>
    </recommendedName>
</protein>
<reference evidence="2 3" key="1">
    <citation type="journal article" date="2015" name="Fungal Genet. Biol.">
        <title>Evolution of novel wood decay mechanisms in Agaricales revealed by the genome sequences of Fistulina hepatica and Cylindrobasidium torrendii.</title>
        <authorList>
            <person name="Floudas D."/>
            <person name="Held B.W."/>
            <person name="Riley R."/>
            <person name="Nagy L.G."/>
            <person name="Koehler G."/>
            <person name="Ransdell A.S."/>
            <person name="Younus H."/>
            <person name="Chow J."/>
            <person name="Chiniquy J."/>
            <person name="Lipzen A."/>
            <person name="Tritt A."/>
            <person name="Sun H."/>
            <person name="Haridas S."/>
            <person name="LaButti K."/>
            <person name="Ohm R.A."/>
            <person name="Kues U."/>
            <person name="Blanchette R.A."/>
            <person name="Grigoriev I.V."/>
            <person name="Minto R.E."/>
            <person name="Hibbett D.S."/>
        </authorList>
    </citation>
    <scope>NUCLEOTIDE SEQUENCE [LARGE SCALE GENOMIC DNA]</scope>
    <source>
        <strain evidence="2 3">ATCC 64428</strain>
    </source>
</reference>